<evidence type="ECO:0000313" key="1">
    <source>
        <dbReference type="EMBL" id="PAV98545.1"/>
    </source>
</evidence>
<dbReference type="Proteomes" id="UP000218796">
    <property type="component" value="Unassembled WGS sequence"/>
</dbReference>
<dbReference type="RefSeq" id="WP_095661445.1">
    <property type="nucleotide sequence ID" value="NZ_CAUGIW010000001.1"/>
</dbReference>
<comment type="caution">
    <text evidence="1">The sequence shown here is derived from an EMBL/GenBank/DDBJ whole genome shotgun (WGS) entry which is preliminary data.</text>
</comment>
<dbReference type="AlphaFoldDB" id="A0A2A2MHV3"/>
<accession>A0A2A2MHV3</accession>
<sequence>MSEYVEVVCVVDWCSFKGRKRVRPADNTVYLSNQWIECSKDISEKNPVGTKVKLWVKEKANANPSINADHLYSSYKWKYTILK</sequence>
<proteinExistence type="predicted"/>
<reference evidence="1 2" key="1">
    <citation type="submission" date="2017-08" db="EMBL/GenBank/DDBJ databases">
        <title>Draft Genome Sequence of Hafnia alvei CITHA-6 Isolated from Raw Bovine Milk.</title>
        <authorList>
            <person name="Culligan E.P."/>
            <person name="Mcsweeney A."/>
            <person name="O'Doherty C."/>
            <person name="Gleeson E."/>
            <person name="O'Riordan D."/>
            <person name="Sleator R.D."/>
        </authorList>
    </citation>
    <scope>NUCLEOTIDE SEQUENCE [LARGE SCALE GENOMIC DNA]</scope>
    <source>
        <strain evidence="1 2">CITHA-6</strain>
    </source>
</reference>
<dbReference type="EMBL" id="NQMS01000001">
    <property type="protein sequence ID" value="PAV98545.1"/>
    <property type="molecule type" value="Genomic_DNA"/>
</dbReference>
<protein>
    <submittedName>
        <fullName evidence="1">Uncharacterized protein</fullName>
    </submittedName>
</protein>
<gene>
    <name evidence="1" type="ORF">CJD50_03490</name>
</gene>
<organism evidence="1 2">
    <name type="scientific">Hafnia paralvei</name>
    <dbReference type="NCBI Taxonomy" id="546367"/>
    <lineage>
        <taxon>Bacteria</taxon>
        <taxon>Pseudomonadati</taxon>
        <taxon>Pseudomonadota</taxon>
        <taxon>Gammaproteobacteria</taxon>
        <taxon>Enterobacterales</taxon>
        <taxon>Hafniaceae</taxon>
        <taxon>Hafnia</taxon>
    </lineage>
</organism>
<evidence type="ECO:0000313" key="2">
    <source>
        <dbReference type="Proteomes" id="UP000218796"/>
    </source>
</evidence>
<keyword evidence="2" id="KW-1185">Reference proteome</keyword>
<name>A0A2A2MHV3_9GAMM</name>